<accession>A0A9X1WEQ3</accession>
<keyword evidence="5" id="KW-1185">Reference proteome</keyword>
<feature type="region of interest" description="Disordered" evidence="1">
    <location>
        <begin position="186"/>
        <end position="209"/>
    </location>
</feature>
<evidence type="ECO:0000313" key="5">
    <source>
        <dbReference type="Proteomes" id="UP001139207"/>
    </source>
</evidence>
<dbReference type="AlphaFoldDB" id="A0A9X1WEQ3"/>
<comment type="caution">
    <text evidence="4">The sequence shown here is derived from an EMBL/GenBank/DDBJ whole genome shotgun (WGS) entry which is preliminary data.</text>
</comment>
<evidence type="ECO:0000256" key="1">
    <source>
        <dbReference type="SAM" id="MobiDB-lite"/>
    </source>
</evidence>
<protein>
    <submittedName>
        <fullName evidence="4">DUF1707 domain-containing protein</fullName>
    </submittedName>
</protein>
<sequence length="209" mass="22988">MSDTGDAGGAGDARGVDRLRLSDNDRVHALSALGTHFADGRLDEHEFDERSGTVAEAKTVGELRPLFTDLPGGLPFDAHGSAVAVPGQDDVAASSPGTGPSPRDAEVAELESLRRRGKLVQTIDGVVFGVTLVTFLVLQFVVDLSYAWIVWPSLVVTLSLPRMLLKYSDEDEELFEEIKEADQETRKDRLRRAAERMQELEPRDRRDED</sequence>
<proteinExistence type="predicted"/>
<evidence type="ECO:0000313" key="4">
    <source>
        <dbReference type="EMBL" id="MCJ7857300.1"/>
    </source>
</evidence>
<keyword evidence="2" id="KW-0812">Transmembrane</keyword>
<gene>
    <name evidence="4" type="ORF">MUN33_01005</name>
</gene>
<keyword evidence="2" id="KW-1133">Transmembrane helix</keyword>
<dbReference type="InterPro" id="IPR012551">
    <property type="entry name" value="DUF1707_SHOCT-like"/>
</dbReference>
<keyword evidence="2" id="KW-0472">Membrane</keyword>
<evidence type="ECO:0000259" key="3">
    <source>
        <dbReference type="Pfam" id="PF08044"/>
    </source>
</evidence>
<dbReference type="Proteomes" id="UP001139207">
    <property type="component" value="Unassembled WGS sequence"/>
</dbReference>
<dbReference type="EMBL" id="JALIEA010000006">
    <property type="protein sequence ID" value="MCJ7857300.1"/>
    <property type="molecule type" value="Genomic_DNA"/>
</dbReference>
<dbReference type="RefSeq" id="WP_244803045.1">
    <property type="nucleotide sequence ID" value="NZ_JALIEA010000006.1"/>
</dbReference>
<reference evidence="4" key="1">
    <citation type="submission" date="2022-04" db="EMBL/GenBank/DDBJ databases">
        <title>Corynebacterium kalidii LD5P10.</title>
        <authorList>
            <person name="Sun J.Q."/>
        </authorList>
    </citation>
    <scope>NUCLEOTIDE SEQUENCE</scope>
    <source>
        <strain evidence="4">LD5P10</strain>
    </source>
</reference>
<feature type="domain" description="DUF1707" evidence="3">
    <location>
        <begin position="19"/>
        <end position="71"/>
    </location>
</feature>
<name>A0A9X1WEQ3_9CORY</name>
<evidence type="ECO:0000256" key="2">
    <source>
        <dbReference type="SAM" id="Phobius"/>
    </source>
</evidence>
<organism evidence="4 5">
    <name type="scientific">Corynebacterium kalidii</name>
    <dbReference type="NCBI Taxonomy" id="2931982"/>
    <lineage>
        <taxon>Bacteria</taxon>
        <taxon>Bacillati</taxon>
        <taxon>Actinomycetota</taxon>
        <taxon>Actinomycetes</taxon>
        <taxon>Mycobacteriales</taxon>
        <taxon>Corynebacteriaceae</taxon>
        <taxon>Corynebacterium</taxon>
    </lineage>
</organism>
<dbReference type="Pfam" id="PF08044">
    <property type="entry name" value="DUF1707"/>
    <property type="match status" value="1"/>
</dbReference>
<feature type="compositionally biased region" description="Gly residues" evidence="1">
    <location>
        <begin position="1"/>
        <end position="12"/>
    </location>
</feature>
<feature type="region of interest" description="Disordered" evidence="1">
    <location>
        <begin position="1"/>
        <end position="21"/>
    </location>
</feature>
<feature type="transmembrane region" description="Helical" evidence="2">
    <location>
        <begin position="122"/>
        <end position="142"/>
    </location>
</feature>